<gene>
    <name evidence="1" type="ORF">ACFPT7_23505</name>
</gene>
<protein>
    <submittedName>
        <fullName evidence="1">Imm74 family immunity protein</fullName>
    </submittedName>
</protein>
<dbReference type="InterPro" id="IPR028148">
    <property type="entry name" value="Imm74"/>
</dbReference>
<organism evidence="1 2">
    <name type="scientific">Acidicapsa dinghuensis</name>
    <dbReference type="NCBI Taxonomy" id="2218256"/>
    <lineage>
        <taxon>Bacteria</taxon>
        <taxon>Pseudomonadati</taxon>
        <taxon>Acidobacteriota</taxon>
        <taxon>Terriglobia</taxon>
        <taxon>Terriglobales</taxon>
        <taxon>Acidobacteriaceae</taxon>
        <taxon>Acidicapsa</taxon>
    </lineage>
</organism>
<sequence length="92" mass="10160">MFIRSGVNKIESDTGFSVEILGLTGMTYTEGVRSMFVDSELLSGNEIQLFSHSIKNWDPPNQEDPISPAIKAQIIDNIRSALGFDNKTIVVD</sequence>
<comment type="caution">
    <text evidence="1">The sequence shown here is derived from an EMBL/GenBank/DDBJ whole genome shotgun (WGS) entry which is preliminary data.</text>
</comment>
<dbReference type="RefSeq" id="WP_263341545.1">
    <property type="nucleotide sequence ID" value="NZ_JAGSYH010000007.1"/>
</dbReference>
<name>A0ABW1ENB9_9BACT</name>
<proteinExistence type="predicted"/>
<dbReference type="Proteomes" id="UP001596091">
    <property type="component" value="Unassembled WGS sequence"/>
</dbReference>
<keyword evidence="2" id="KW-1185">Reference proteome</keyword>
<reference evidence="2" key="1">
    <citation type="journal article" date="2019" name="Int. J. Syst. Evol. Microbiol.">
        <title>The Global Catalogue of Microorganisms (GCM) 10K type strain sequencing project: providing services to taxonomists for standard genome sequencing and annotation.</title>
        <authorList>
            <consortium name="The Broad Institute Genomics Platform"/>
            <consortium name="The Broad Institute Genome Sequencing Center for Infectious Disease"/>
            <person name="Wu L."/>
            <person name="Ma J."/>
        </authorList>
    </citation>
    <scope>NUCLEOTIDE SEQUENCE [LARGE SCALE GENOMIC DNA]</scope>
    <source>
        <strain evidence="2">JCM 4087</strain>
    </source>
</reference>
<dbReference type="Pfam" id="PF15603">
    <property type="entry name" value="Imm74"/>
    <property type="match status" value="1"/>
</dbReference>
<dbReference type="EMBL" id="JBHSPH010000018">
    <property type="protein sequence ID" value="MFC5865292.1"/>
    <property type="molecule type" value="Genomic_DNA"/>
</dbReference>
<evidence type="ECO:0000313" key="2">
    <source>
        <dbReference type="Proteomes" id="UP001596091"/>
    </source>
</evidence>
<evidence type="ECO:0000313" key="1">
    <source>
        <dbReference type="EMBL" id="MFC5865292.1"/>
    </source>
</evidence>
<accession>A0ABW1ENB9</accession>